<dbReference type="EMBL" id="CP150096">
    <property type="protein sequence ID" value="WZN44945.1"/>
    <property type="molecule type" value="Genomic_DNA"/>
</dbReference>
<proteinExistence type="predicted"/>
<organism evidence="1 2">
    <name type="scientific">Chitinophaga caseinilytica</name>
    <dbReference type="NCBI Taxonomy" id="2267521"/>
    <lineage>
        <taxon>Bacteria</taxon>
        <taxon>Pseudomonadati</taxon>
        <taxon>Bacteroidota</taxon>
        <taxon>Chitinophagia</taxon>
        <taxon>Chitinophagales</taxon>
        <taxon>Chitinophagaceae</taxon>
        <taxon>Chitinophaga</taxon>
    </lineage>
</organism>
<sequence length="391" mass="43491">MKNNPATATPQVQPKTPAPFFPAAGASFFAPAAPVAPQAQLLQRVPEDTGAMHEGIAEEYRRSHGLTDEDGLSTAEIVYHLSDPVYVLNHDAWTSRNYSATVQAWQDSRPIWPVLNSPSTKINFLRFILHFDQTNCRPYRTGSGSSGGSCEATATALQTFENVCQGFATQMYARYTSAARMDEATTARMSSLAQIDVGSVPQKFHIPIFIATVPGHAFNAVQIADNPADIHSYVFFEPQNDQIMTADDPQLRSSIYATAGTFTLSRLTGFNERGQYEQESTHTFIMDATNTFTGLLLRADQRMHVNRLLRDIFMVEDHHAWTFLQNERPGTTIDTVVQETIRGMPDDTLAMIFPFLNGRQFRRSSSGAMETIDRTVYLGLMNRPGLEGLIH</sequence>
<accession>A0ABZ2Z0H6</accession>
<keyword evidence="2" id="KW-1185">Reference proteome</keyword>
<protein>
    <recommendedName>
        <fullName evidence="3">Peptidase C58 YopT-type domain-containing protein</fullName>
    </recommendedName>
</protein>
<dbReference type="Proteomes" id="UP001449657">
    <property type="component" value="Chromosome"/>
</dbReference>
<dbReference type="RefSeq" id="WP_341839704.1">
    <property type="nucleotide sequence ID" value="NZ_CP149792.1"/>
</dbReference>
<gene>
    <name evidence="1" type="ORF">WJU22_18780</name>
</gene>
<evidence type="ECO:0000313" key="1">
    <source>
        <dbReference type="EMBL" id="WZN44945.1"/>
    </source>
</evidence>
<name>A0ABZ2Z0H6_9BACT</name>
<reference evidence="1 2" key="1">
    <citation type="submission" date="2024-03" db="EMBL/GenBank/DDBJ databases">
        <title>Chitinophaga caseinilytica sp. nov., a casein hydrolysing bacterium isolated from forest soil.</title>
        <authorList>
            <person name="Lee D.S."/>
            <person name="Han D.M."/>
            <person name="Baek J.H."/>
            <person name="Choi D.G."/>
            <person name="Jeon J.H."/>
            <person name="Jeon C.O."/>
        </authorList>
    </citation>
    <scope>NUCLEOTIDE SEQUENCE [LARGE SCALE GENOMIC DNA]</scope>
    <source>
        <strain evidence="1 2">KACC 19118</strain>
    </source>
</reference>
<evidence type="ECO:0000313" key="2">
    <source>
        <dbReference type="Proteomes" id="UP001449657"/>
    </source>
</evidence>
<evidence type="ECO:0008006" key="3">
    <source>
        <dbReference type="Google" id="ProtNLM"/>
    </source>
</evidence>